<accession>A0A8H5XMX7</accession>
<sequence>MPGRARGGRDRGAAKAAGKMPATEDKPITLNSAQSVVVALANMLPKATYHVFVDNLFSSSDLFRSPREHGYGAIGTVRPNCYIHKELQQDKKADWEGPKPATSLIKSR</sequence>
<dbReference type="OrthoDB" id="5149157at2759"/>
<proteinExistence type="predicted"/>
<evidence type="ECO:0000259" key="2">
    <source>
        <dbReference type="Pfam" id="PF13843"/>
    </source>
</evidence>
<organism evidence="3 4">
    <name type="scientific">Fusarium mundagurra</name>
    <dbReference type="NCBI Taxonomy" id="1567541"/>
    <lineage>
        <taxon>Eukaryota</taxon>
        <taxon>Fungi</taxon>
        <taxon>Dikarya</taxon>
        <taxon>Ascomycota</taxon>
        <taxon>Pezizomycotina</taxon>
        <taxon>Sordariomycetes</taxon>
        <taxon>Hypocreomycetidae</taxon>
        <taxon>Hypocreales</taxon>
        <taxon>Nectriaceae</taxon>
        <taxon>Fusarium</taxon>
        <taxon>Fusarium fujikuroi species complex</taxon>
    </lineage>
</organism>
<evidence type="ECO:0000256" key="1">
    <source>
        <dbReference type="SAM" id="MobiDB-lite"/>
    </source>
</evidence>
<comment type="caution">
    <text evidence="3">The sequence shown here is derived from an EMBL/GenBank/DDBJ whole genome shotgun (WGS) entry which is preliminary data.</text>
</comment>
<gene>
    <name evidence="3" type="ORF">FMUND_15636</name>
</gene>
<name>A0A8H5XMX7_9HYPO</name>
<feature type="domain" description="PiggyBac transposable element-derived protein" evidence="2">
    <location>
        <begin position="28"/>
        <end position="82"/>
    </location>
</feature>
<feature type="region of interest" description="Disordered" evidence="1">
    <location>
        <begin position="1"/>
        <end position="28"/>
    </location>
</feature>
<dbReference type="Pfam" id="PF13843">
    <property type="entry name" value="DDE_Tnp_1_7"/>
    <property type="match status" value="1"/>
</dbReference>
<evidence type="ECO:0000313" key="4">
    <source>
        <dbReference type="Proteomes" id="UP000544331"/>
    </source>
</evidence>
<dbReference type="Proteomes" id="UP000544331">
    <property type="component" value="Unassembled WGS sequence"/>
</dbReference>
<evidence type="ECO:0000313" key="3">
    <source>
        <dbReference type="EMBL" id="KAF5696633.1"/>
    </source>
</evidence>
<protein>
    <recommendedName>
        <fullName evidence="2">PiggyBac transposable element-derived protein domain-containing protein</fullName>
    </recommendedName>
</protein>
<dbReference type="InterPro" id="IPR029526">
    <property type="entry name" value="PGBD"/>
</dbReference>
<reference evidence="3 4" key="1">
    <citation type="submission" date="2020-05" db="EMBL/GenBank/DDBJ databases">
        <title>Identification and distribution of gene clusters putatively required for synthesis of sphingolipid metabolism inhibitors in phylogenetically diverse species of the filamentous fungus Fusarium.</title>
        <authorList>
            <person name="Kim H.-S."/>
            <person name="Busman M."/>
            <person name="Brown D.W."/>
            <person name="Divon H."/>
            <person name="Uhlig S."/>
            <person name="Proctor R.H."/>
        </authorList>
    </citation>
    <scope>NUCLEOTIDE SEQUENCE [LARGE SCALE GENOMIC DNA]</scope>
    <source>
        <strain evidence="3 4">NRRL 66235</strain>
    </source>
</reference>
<keyword evidence="4" id="KW-1185">Reference proteome</keyword>
<feature type="region of interest" description="Disordered" evidence="1">
    <location>
        <begin position="89"/>
        <end position="108"/>
    </location>
</feature>
<dbReference type="EMBL" id="JAAOAN010001153">
    <property type="protein sequence ID" value="KAF5696633.1"/>
    <property type="molecule type" value="Genomic_DNA"/>
</dbReference>
<dbReference type="AlphaFoldDB" id="A0A8H5XMX7"/>